<dbReference type="NCBIfam" id="TIGR03349">
    <property type="entry name" value="IV_VI_DotU"/>
    <property type="match status" value="1"/>
</dbReference>
<dbReference type="Gene3D" id="3.30.1330.60">
    <property type="entry name" value="OmpA-like domain"/>
    <property type="match status" value="1"/>
</dbReference>
<dbReference type="PANTHER" id="PTHR38033">
    <property type="entry name" value="MEMBRANE PROTEIN-RELATED"/>
    <property type="match status" value="1"/>
</dbReference>
<dbReference type="AlphaFoldDB" id="A0A9X1A7C8"/>
<dbReference type="Proteomes" id="UP001138921">
    <property type="component" value="Unassembled WGS sequence"/>
</dbReference>
<dbReference type="PANTHER" id="PTHR38033:SF1">
    <property type="entry name" value="DOTU FAMILY TYPE IV_VI SECRETION SYSTEM PROTEIN"/>
    <property type="match status" value="1"/>
</dbReference>
<dbReference type="Pfam" id="PF09850">
    <property type="entry name" value="DotU"/>
    <property type="match status" value="1"/>
</dbReference>
<evidence type="ECO:0000256" key="1">
    <source>
        <dbReference type="PROSITE-ProRule" id="PRU00473"/>
    </source>
</evidence>
<dbReference type="InterPro" id="IPR038522">
    <property type="entry name" value="T4/T6SS_DotU_sf"/>
</dbReference>
<comment type="caution">
    <text evidence="4">The sequence shown here is derived from an EMBL/GenBank/DDBJ whole genome shotgun (WGS) entry which is preliminary data.</text>
</comment>
<dbReference type="InterPro" id="IPR036737">
    <property type="entry name" value="OmpA-like_sf"/>
</dbReference>
<dbReference type="InterPro" id="IPR006665">
    <property type="entry name" value="OmpA-like"/>
</dbReference>
<keyword evidence="2" id="KW-1133">Transmembrane helix</keyword>
<evidence type="ECO:0000313" key="4">
    <source>
        <dbReference type="EMBL" id="MBT1154644.1"/>
    </source>
</evidence>
<evidence type="ECO:0000313" key="5">
    <source>
        <dbReference type="Proteomes" id="UP001138921"/>
    </source>
</evidence>
<protein>
    <submittedName>
        <fullName evidence="4">Type IVB secretion system protein IcmH/DotU</fullName>
    </submittedName>
</protein>
<evidence type="ECO:0000256" key="2">
    <source>
        <dbReference type="SAM" id="Phobius"/>
    </source>
</evidence>
<dbReference type="PROSITE" id="PS51123">
    <property type="entry name" value="OMPA_2"/>
    <property type="match status" value="1"/>
</dbReference>
<dbReference type="RefSeq" id="WP_214385981.1">
    <property type="nucleotide sequence ID" value="NZ_JAFLWW010000001.1"/>
</dbReference>
<organism evidence="4 5">
    <name type="scientific">Aminobacter anthyllidis</name>
    <dbReference type="NCBI Taxonomy" id="1035067"/>
    <lineage>
        <taxon>Bacteria</taxon>
        <taxon>Pseudomonadati</taxon>
        <taxon>Pseudomonadota</taxon>
        <taxon>Alphaproteobacteria</taxon>
        <taxon>Hyphomicrobiales</taxon>
        <taxon>Phyllobacteriaceae</taxon>
        <taxon>Aminobacter</taxon>
    </lineage>
</organism>
<dbReference type="GO" id="GO:0016020">
    <property type="term" value="C:membrane"/>
    <property type="evidence" value="ECO:0007669"/>
    <property type="project" value="UniProtKB-UniRule"/>
</dbReference>
<proteinExistence type="predicted"/>
<evidence type="ECO:0000259" key="3">
    <source>
        <dbReference type="PROSITE" id="PS51123"/>
    </source>
</evidence>
<keyword evidence="1 2" id="KW-0472">Membrane</keyword>
<dbReference type="NCBIfam" id="NF038228">
    <property type="entry name" value="IcmH_DotU_IVB"/>
    <property type="match status" value="1"/>
</dbReference>
<keyword evidence="2" id="KW-0812">Transmembrane</keyword>
<dbReference type="InterPro" id="IPR017732">
    <property type="entry name" value="T4/T6SS_DotU"/>
</dbReference>
<reference evidence="4" key="2">
    <citation type="submission" date="2021-03" db="EMBL/GenBank/DDBJ databases">
        <authorList>
            <person name="Artuso I."/>
            <person name="Turrini P."/>
            <person name="Pirolo M."/>
            <person name="Lugli G.A."/>
            <person name="Ventura M."/>
            <person name="Visca P."/>
        </authorList>
    </citation>
    <scope>NUCLEOTIDE SEQUENCE</scope>
    <source>
        <strain evidence="4">LMG 26462</strain>
    </source>
</reference>
<name>A0A9X1A7C8_9HYPH</name>
<reference evidence="4" key="1">
    <citation type="journal article" date="2021" name="Microorganisms">
        <title>Phylogenomic Reconstruction and Metabolic Potential of the Genus Aminobacter.</title>
        <authorList>
            <person name="Artuso I."/>
            <person name="Turrini P."/>
            <person name="Pirolo M."/>
            <person name="Lugli G.A."/>
            <person name="Ventura M."/>
            <person name="Visca P."/>
        </authorList>
    </citation>
    <scope>NUCLEOTIDE SEQUENCE</scope>
    <source>
        <strain evidence="4">LMG 26462</strain>
    </source>
</reference>
<dbReference type="Pfam" id="PF00691">
    <property type="entry name" value="OmpA"/>
    <property type="match status" value="1"/>
</dbReference>
<feature type="transmembrane region" description="Helical" evidence="2">
    <location>
        <begin position="224"/>
        <end position="246"/>
    </location>
</feature>
<gene>
    <name evidence="4" type="primary">icmH</name>
    <name evidence="4" type="ORF">J1C56_03480</name>
</gene>
<dbReference type="EMBL" id="JAFLWW010000001">
    <property type="protein sequence ID" value="MBT1154644.1"/>
    <property type="molecule type" value="Genomic_DNA"/>
</dbReference>
<sequence length="439" mass="47782">MSQDDPFGLSEDRERTRIRMIGTPSPRMPMPFSSAPLKRSRAHPNTLVNAFSALLEFAPELENALPPENPEHLRTRLQEELVRGRDAAVAAGSSIERADQAAWSVAALLDDLALNTPWGGASAWPRQPLVVMLRGDVDAGAQFFSRLEELERHPNRDKEMLELQYHCMALGFRGKYRVPGRSGDRSLNAVRVAAARFLRDADAEDAPLSPNWRGVVAADEAPRFIVPIWVMGVIAAVLATAIYIGFSLGLSNQAVQLSALVRALPPADRAEVLRTAPQAEAPPVETVDFALLPEFAAATPEGLRPALKGAESVSLARLVIQASNPELFQSSRAELTDGFQPLIEAIAKVIVENQELIGNVTVVGHTDGIPLQRTNPLSTNQRLSEARAATIADMLVQNGVPRDRVRSEGRAATDPVADDGTREGRALNRRVEVLVEKRL</sequence>
<dbReference type="SUPFAM" id="SSF103088">
    <property type="entry name" value="OmpA-like"/>
    <property type="match status" value="1"/>
</dbReference>
<dbReference type="CDD" id="cd07185">
    <property type="entry name" value="OmpA_C-like"/>
    <property type="match status" value="1"/>
</dbReference>
<dbReference type="Gene3D" id="1.25.40.590">
    <property type="entry name" value="Type IV / VI secretion system, DotU"/>
    <property type="match status" value="1"/>
</dbReference>
<dbReference type="PRINTS" id="PR01023">
    <property type="entry name" value="NAFLGMOTY"/>
</dbReference>
<feature type="domain" description="OmpA-like" evidence="3">
    <location>
        <begin position="315"/>
        <end position="439"/>
    </location>
</feature>
<keyword evidence="5" id="KW-1185">Reference proteome</keyword>
<accession>A0A9X1A7C8</accession>